<dbReference type="InterPro" id="IPR016187">
    <property type="entry name" value="CTDL_fold"/>
</dbReference>
<dbReference type="AlphaFoldDB" id="A0A382MN07"/>
<dbReference type="InterPro" id="IPR051043">
    <property type="entry name" value="Sulfatase_Mod_Factor_Kinase"/>
</dbReference>
<accession>A0A382MN07</accession>
<dbReference type="InterPro" id="IPR005532">
    <property type="entry name" value="SUMF_dom"/>
</dbReference>
<sequence>EFIEDLAKTSGARANLLFLDACWESLLLPEKGNISGGMRAFEPAEGVVAAFAADSVKTIAAPESDPPSPLAKAIAKHLNKFDESTEAACLAISKDLGKAWTGGHSPAGIGKLTALPDTDALREGKTAGEGFVNSVGMSFRWCPSGSFSMGSSSTGESATRDRETVQVTLSQGFWMGEYEVTQREYGKVMRKNPPLTFTTHKNAPMWGLQEAKTITQFCDKLNEIESKAGSLPKGWKYLCPTEAEWEYACRAGTSTTFSFGNSAAEIGRYGNVADQALWKENPNYHWAYKQTDDGVGEALALVGSYQPNAWGLRDMHGNLAEIVADHHDAKLPGGKNPLFRKEKDGRGVIRGGSWCSLPLYCESSFRNLCPSKNKSNYVGFRIA</sequence>
<feature type="non-terminal residue" evidence="2">
    <location>
        <position position="383"/>
    </location>
</feature>
<feature type="non-terminal residue" evidence="2">
    <location>
        <position position="1"/>
    </location>
</feature>
<proteinExistence type="predicted"/>
<dbReference type="EMBL" id="UINC01093965">
    <property type="protein sequence ID" value="SVC48802.1"/>
    <property type="molecule type" value="Genomic_DNA"/>
</dbReference>
<organism evidence="2">
    <name type="scientific">marine metagenome</name>
    <dbReference type="NCBI Taxonomy" id="408172"/>
    <lineage>
        <taxon>unclassified sequences</taxon>
        <taxon>metagenomes</taxon>
        <taxon>ecological metagenomes</taxon>
    </lineage>
</organism>
<feature type="domain" description="Sulfatase-modifying factor enzyme-like" evidence="1">
    <location>
        <begin position="142"/>
        <end position="383"/>
    </location>
</feature>
<gene>
    <name evidence="2" type="ORF">METZ01_LOCUS301656</name>
</gene>
<dbReference type="PANTHER" id="PTHR23150:SF19">
    <property type="entry name" value="FORMYLGLYCINE-GENERATING ENZYME"/>
    <property type="match status" value="1"/>
</dbReference>
<name>A0A382MN07_9ZZZZ</name>
<dbReference type="GO" id="GO:0120147">
    <property type="term" value="F:formylglycine-generating oxidase activity"/>
    <property type="evidence" value="ECO:0007669"/>
    <property type="project" value="TreeGrafter"/>
</dbReference>
<dbReference type="PANTHER" id="PTHR23150">
    <property type="entry name" value="SULFATASE MODIFYING FACTOR 1, 2"/>
    <property type="match status" value="1"/>
</dbReference>
<dbReference type="SUPFAM" id="SSF56436">
    <property type="entry name" value="C-type lectin-like"/>
    <property type="match status" value="1"/>
</dbReference>
<evidence type="ECO:0000259" key="1">
    <source>
        <dbReference type="Pfam" id="PF03781"/>
    </source>
</evidence>
<dbReference type="Pfam" id="PF03781">
    <property type="entry name" value="FGE-sulfatase"/>
    <property type="match status" value="1"/>
</dbReference>
<dbReference type="InterPro" id="IPR042095">
    <property type="entry name" value="SUMF_sf"/>
</dbReference>
<protein>
    <recommendedName>
        <fullName evidence="1">Sulfatase-modifying factor enzyme-like domain-containing protein</fullName>
    </recommendedName>
</protein>
<evidence type="ECO:0000313" key="2">
    <source>
        <dbReference type="EMBL" id="SVC48802.1"/>
    </source>
</evidence>
<dbReference type="Gene3D" id="3.90.1580.10">
    <property type="entry name" value="paralog of FGE (formylglycine-generating enzyme)"/>
    <property type="match status" value="1"/>
</dbReference>
<reference evidence="2" key="1">
    <citation type="submission" date="2018-05" db="EMBL/GenBank/DDBJ databases">
        <authorList>
            <person name="Lanie J.A."/>
            <person name="Ng W.-L."/>
            <person name="Kazmierczak K.M."/>
            <person name="Andrzejewski T.M."/>
            <person name="Davidsen T.M."/>
            <person name="Wayne K.J."/>
            <person name="Tettelin H."/>
            <person name="Glass J.I."/>
            <person name="Rusch D."/>
            <person name="Podicherti R."/>
            <person name="Tsui H.-C.T."/>
            <person name="Winkler M.E."/>
        </authorList>
    </citation>
    <scope>NUCLEOTIDE SEQUENCE</scope>
</reference>